<feature type="transmembrane region" description="Helical" evidence="1">
    <location>
        <begin position="9"/>
        <end position="28"/>
    </location>
</feature>
<dbReference type="RefSeq" id="WP_061855201.1">
    <property type="nucleotide sequence ID" value="NZ_JAIEWX010000001.1"/>
</dbReference>
<keyword evidence="1" id="KW-0812">Transmembrane</keyword>
<evidence type="ECO:0000313" key="3">
    <source>
        <dbReference type="Proteomes" id="UP000075418"/>
    </source>
</evidence>
<sequence>MKITPELDNAYFISTLLNIFFLLGLIFIMKLDNLFILIPYAIVMVLNAIYLVIKAAKIAYNKPNI</sequence>
<organism evidence="2 3">
    <name type="scientific">Staphylococcus kloosii</name>
    <dbReference type="NCBI Taxonomy" id="29384"/>
    <lineage>
        <taxon>Bacteria</taxon>
        <taxon>Bacillati</taxon>
        <taxon>Bacillota</taxon>
        <taxon>Bacilli</taxon>
        <taxon>Bacillales</taxon>
        <taxon>Staphylococcaceae</taxon>
        <taxon>Staphylococcus</taxon>
    </lineage>
</organism>
<name>A0A151A753_9STAP</name>
<comment type="caution">
    <text evidence="2">The sequence shown here is derived from an EMBL/GenBank/DDBJ whole genome shotgun (WGS) entry which is preliminary data.</text>
</comment>
<dbReference type="EMBL" id="LUGM01000002">
    <property type="protein sequence ID" value="KYH15055.1"/>
    <property type="molecule type" value="Genomic_DNA"/>
</dbReference>
<dbReference type="AlphaFoldDB" id="A0A151A753"/>
<reference evidence="2 3" key="1">
    <citation type="submission" date="2016-02" db="EMBL/GenBank/DDBJ databases">
        <title>Draft genome sequence of hydrocarbon degrading Staphylococcus saprophyticus Strain CNV2, isolated from crude-oil contaminated soil from Noonmati Oil Refinery, Guwahati, Assam, India.</title>
        <authorList>
            <person name="Mukherjee A."/>
            <person name="Chettri B."/>
            <person name="Langpoklakpam J."/>
            <person name="Singh A.K."/>
            <person name="Chattopadhyay D.J."/>
        </authorList>
    </citation>
    <scope>NUCLEOTIDE SEQUENCE [LARGE SCALE GENOMIC DNA]</scope>
    <source>
        <strain evidence="2 3">CNV2</strain>
    </source>
</reference>
<proteinExistence type="predicted"/>
<evidence type="ECO:0000256" key="1">
    <source>
        <dbReference type="SAM" id="Phobius"/>
    </source>
</evidence>
<gene>
    <name evidence="2" type="ORF">A0131_09760</name>
</gene>
<protein>
    <submittedName>
        <fullName evidence="2">Uncharacterized protein</fullName>
    </submittedName>
</protein>
<feature type="transmembrane region" description="Helical" evidence="1">
    <location>
        <begin position="34"/>
        <end position="53"/>
    </location>
</feature>
<keyword evidence="1" id="KW-0472">Membrane</keyword>
<accession>A0A151A753</accession>
<evidence type="ECO:0000313" key="2">
    <source>
        <dbReference type="EMBL" id="KYH15055.1"/>
    </source>
</evidence>
<keyword evidence="1" id="KW-1133">Transmembrane helix</keyword>
<dbReference type="Proteomes" id="UP000075418">
    <property type="component" value="Unassembled WGS sequence"/>
</dbReference>